<dbReference type="OrthoDB" id="2972467at2"/>
<dbReference type="Gene3D" id="2.180.10.10">
    <property type="entry name" value="RHS repeat-associated core"/>
    <property type="match status" value="2"/>
</dbReference>
<feature type="region of interest" description="Disordered" evidence="1">
    <location>
        <begin position="3814"/>
        <end position="3834"/>
    </location>
</feature>
<reference evidence="2 3" key="1">
    <citation type="submission" date="2018-09" db="EMBL/GenBank/DDBJ databases">
        <title>Genome sequencing of strain 6GH32-13.</title>
        <authorList>
            <person name="Weon H.-Y."/>
            <person name="Heo J."/>
            <person name="Kwon S.-W."/>
        </authorList>
    </citation>
    <scope>NUCLEOTIDE SEQUENCE [LARGE SCALE GENOMIC DNA]</scope>
    <source>
        <strain evidence="2 3">5GH32-13</strain>
    </source>
</reference>
<dbReference type="InterPro" id="IPR022385">
    <property type="entry name" value="Rhs_assc_core"/>
</dbReference>
<keyword evidence="3" id="KW-1185">Reference proteome</keyword>
<dbReference type="PANTHER" id="PTHR32305:SF15">
    <property type="entry name" value="PROTEIN RHSA-RELATED"/>
    <property type="match status" value="1"/>
</dbReference>
<dbReference type="PANTHER" id="PTHR32305">
    <property type="match status" value="1"/>
</dbReference>
<dbReference type="NCBIfam" id="TIGR03696">
    <property type="entry name" value="Rhs_assc_core"/>
    <property type="match status" value="1"/>
</dbReference>
<proteinExistence type="predicted"/>
<evidence type="ECO:0000313" key="2">
    <source>
        <dbReference type="EMBL" id="AXY74707.1"/>
    </source>
</evidence>
<accession>A0A3B7MLV3</accession>
<sequence length="3834" mass="428144">MKVDSTILVEDAKYFNSAYDAILVKPYAVQNLVSLEINEGLPVYLRSSFTATARLRIYFTRANGIRDSVDRDLTINYDTANAYKARSTYLFNDAYRVEVKVLQLTKNVSWNVWSALKVVNQLQSFPQYQFSCSAQVINQVNDSALAANTDLDELPVWWQSVTGADEYDLEWTYIDAVALTDGLYGNSQSPDVARIFENNATRVTIRGTSYRIPLFYDNKGHLFYRVRAVQQEKGGARKEAYWSSNVGAGLGRFNYDGHQRDLNWQATTSFAEEGKRKTIVKYFDGSLRERQIVTKDNTTNRTIVGETLYDYQGRSAIQVLPAPTLSSVIGYTRNLNRGLNGVAYDKSIYDTLPSPDLYCTMQGIAMDTSSGASRYYSPANELRDSGIYKFIPNAKGYPFIETEYTQDNTVRIARQSGVGENFRIGSGHETKYYYGTPDQRELDALFGTEVGDYTHYTKNMVRDANGQYSVSYLDMKGRTIATALAGTPPDSIKLAKLPSNIPVTRTEDLLDRKSPVLRGSLLESKKGLLVPMAGNHTFTYKLDPQTLQLEGANTSNFCYDCLYDLQITITDDCNNQKLGGKAFDTLVRNFSLSQIDTTCSKDSGFAVTFTKWLQEGSYEVTKKLSISKYAMDFYRDSVFKKNNLVKSLENFITEQRQVVMNQLQCKPSCATCELNLGSWDTYWQEFKDKSGVGADSALYRTQAETAYQYALRECAELCDPPNEAGEIRKAMMIDMIPSSGQYANVDNAEDIYSVFFNSQDGEMPDTAAAYTLITDYRDENGNLDMVYDEGAGKLVPPGQLSPALFAQKFKASWAEALLSKHPEYVKLQKYDLLKESHVWDRRFEAVETYAEAKKRGYLNPGNTGTSPYNLFSGTVGSIEVDPLFSLRNDTFKARLLDSLVKYRKKDGVFVSMWGVASAAAMCDGTVGCYNIYLNNNYAFLPDSMCVGELNMAWLSFRQMYLDVKRNLVNQWIKANCNNCITTATIMQSGHQPHFSDAWESLALNDVDLPSDAAGAAAWQQKNENALAEYYDGNCRAYATQWLEQLLKCTLYNRDTLEQVIIPKLIDVCKEGADANHQLGSSSVKPSSTSQFRSFEEVMNWFNTSRGIVDLGNCNPFGIVAPMPYDRQVMYSNKPLLNKPDTCECSNISRIYTKYQPVAALFPSFSAYLKTVHKTNISDSVVNILLSMCGVVGSSSDCRFAEAPISLPPLFQCYAGDVCVSCDQFRQVDAAFRSRYPNLLPAAEFSPNDSVQIKANQLYEQFLNYKLGFTKTVFDYLNFSQECHATITTNNTPKHDLERFYDYYRAYRKSLTNEYVNSYTQLWRETWRIGSYLSDQVFATVELARFIDTPGVIRLKPFNGGDKLGMEIYYQSQRDFCFDGEFSGEIRIKAENDYSNPGDISIYPEMIEGDSWNYPFSVTIQPGSGYSYFVRGQQTVVVSDARVNTHFFDTWKNIRYTVTSQKYRVYYNDTLLFEVARPSGHLQYAKLDRFKLHFDYLKSVEMDWFKLYDKNNQLVFNEQFNTTLERARPDTNALCPLPDCKTLFRDYFNYYYFGDESWGYATFDEINEDEYIAKTGRPIEVCDGELCYKGPAYITGYPMTENVKTSVVSSMTTTLDGGLIIAGGVADTATSATTTQSAWLMRTDHKGDVVWKSNYRDSINIIKKVITAMDNSFIAIASSRHQGANKTTILKVPEDGQSWLARQIEGVSAVDIVELVNGEYAALVKTSTGCREGFGVYYFSQWPLTYVNHIFVTTKACPDINPPAGTVWDDVTVSAITEEEDSLLIFGTKSTSNIPGESGFSGCIYKIPKRQLFNPSNPATGAYFPKVYKIGNGTRFLSATTNTTGSVVNAMFTDPSTGKEYPCIIELDNQQQVIKVLKPVFQDGALVNQVVTPVKRGGFAVAWQDTLSGDKHLLKYNNGIQWQRRFGMTDSSSLIGIGIDLDREFSIVSANPQADANKNDVWVIHTDSMGLVSCDSRNSEISFENIAHRRVTDVAALYSQINAATNVTKSVTQGWSATQHLCSDNTCATGSLTLCGRAEPVLQPAMLEEITNCSDSTFFILSSAKELYKAYTDSVMGNFDSNYRAKCLDAYKYESFSVRHTVSEYHYTLYYYDQAGNLAKTVPPAGVRANYDSLWLNSIETARLAGNIKVPAHVLATEYRYNTLNQVVAQRTPDAGGSEFWYDRLGRLALSRNSRQKGMSTTGSRFFSYTRYDELGRITEVGQIRDTSGSVISDTLTRNETILRGWLDNLVKYRGQVTQTVYDTAYIGFGAGDQRLVVQQQNLRNRVSYTTYADSPGVTAAFNQGTFYSYDLHGNVDTLLQDYGQAGTTPNMMNKNGNRWKKMVYEYDLISGKVNSVHYQPGWADQWSHRYTYDASNRLISTETSTNAVIWDKEAQYEYYLHGPLARTTIGAQQVQGLDYAYTLQGWLKGVNSVGMKPNLDMGKDGSIGGLRQYTARDVFGFGLNYFGGDYFPISSLVSPFPGYMAYLPDSAYRPLFNGNISSMAESLDSAHIPGLAFGSTLLYNYKYDQLNRVKQLDTYKGYNGSTNSWSALKMLEQYKERVSYDANGNILQYKRTGNLNGPNALMDDLQYSYYANSNKLKQIIDNAQAGTYSSDIDNQADPENYKYDSTGNLVKDSAEGIREIKWTVYGKIREIIRNPGAANKVSRIVYAYDAQGNRIGKMTERQGTTKKEYTWYVRDAQGNTLAVYTDSTSSADLAQLAPSLTERSIYGSSRLGVYTAVQPVDNGPADTRQSDTAIDRRGLKLYELSNHLGNVLATISDRKQGIITASGDTVASYYYADVRSAQSYYPFGMIMPGRNATTTDCKEELQNNVVELVTNDLNSGVTINGTDIYQNGVRWAPLNTATISYTNNAIRVDNGGGSSDGVVAYLPGSAVEANTTYVIEFDITDKSSGITYFGCQAHTPTNDVYRVTTQKFGTGHHAILFTSPEALPNYIRLRITSNSIAVGSYFVVDNVKIRKFKAVDETTEVATDFDHSTISGGVISGDGMIWKPLNNTITSLGLIGENDKKIRVTCSNTDQAYLKTEIKLAGGNNYLMRVNVAQDALDKRLGLRIYSKTGSTWTQNESQGVFFVGAGDFALNFAQPAGADSARIEFIRSNNGNTYDGYNTPYVIDNFNISRLDTLSLRPVMVCGGCREQEVSLVETKVESNLDSGVTTLSNNRYLHKGLTWQQQANGIVSLVNGTFRVENSGTSSSDGMLVVVPSSMIEPFTTYQMECDILEQSPGITEYNIQVLSQTNDGYRVSIIQSGTGHRSIVFTTGATVGTYVAFRISARPATAGLSFLVDNFSLKKYTTVNQVLVHATDFNSAEVSGTNIVENEHIWKPTDGSGTSLTLIGSTDKKIQVNATNLTNCKLSTDLPVEGNKRYLLKFSASQPNAEKYIFIQLWARTGVGPWTITDQRGFFYIGSGDFQLNFTAPSGADELRVEWVRANSGTPTVAQDWPYTIDNFSLHRVDLVTSVKTMVCDSTGGEQKGLYRYGFNGKENDNEVKGLGNQSDFGARMYDARIGRWLSVDPLQRKYTDLSPYQYCANSPISAKDPDGRLIIFINGMWGSAFGIDEPKEKYWGSSWVSAVQRQIEGAGSKTPRFYDGSMGGVSSIVQKPFQDKTSNTKENRILAGEKAGYADAAAIIGGLDKGETIKIITNSMGTAFERGFTKGILKYQTEENERRTTLNAYIDKLLAPVQEELTSLTEMKAFTNFMTDETKKKLDKDISAINTKINDLVARKKEILNVKIEMVIDLSSHEIDYPDPNAAKSYFMKAAKLNNWEKVFVEERPIGAPAQQIGLNSDGTTQMRCHYGPCAPPSAMPESSTKPKEK</sequence>
<dbReference type="InterPro" id="IPR050708">
    <property type="entry name" value="T6SS_VgrG/RHS"/>
</dbReference>
<evidence type="ECO:0008006" key="4">
    <source>
        <dbReference type="Google" id="ProtNLM"/>
    </source>
</evidence>
<protein>
    <recommendedName>
        <fullName evidence="4">RHS repeat-associated core domain-containing protein</fullName>
    </recommendedName>
</protein>
<gene>
    <name evidence="2" type="ORF">D3H65_12250</name>
</gene>
<dbReference type="KEGG" id="pseg:D3H65_12250"/>
<dbReference type="EMBL" id="CP032157">
    <property type="protein sequence ID" value="AXY74707.1"/>
    <property type="molecule type" value="Genomic_DNA"/>
</dbReference>
<evidence type="ECO:0000313" key="3">
    <source>
        <dbReference type="Proteomes" id="UP000263900"/>
    </source>
</evidence>
<dbReference type="Proteomes" id="UP000263900">
    <property type="component" value="Chromosome"/>
</dbReference>
<name>A0A3B7MLV3_9BACT</name>
<evidence type="ECO:0000256" key="1">
    <source>
        <dbReference type="SAM" id="MobiDB-lite"/>
    </source>
</evidence>
<organism evidence="2 3">
    <name type="scientific">Paraflavitalea soli</name>
    <dbReference type="NCBI Taxonomy" id="2315862"/>
    <lineage>
        <taxon>Bacteria</taxon>
        <taxon>Pseudomonadati</taxon>
        <taxon>Bacteroidota</taxon>
        <taxon>Chitinophagia</taxon>
        <taxon>Chitinophagales</taxon>
        <taxon>Chitinophagaceae</taxon>
        <taxon>Paraflavitalea</taxon>
    </lineage>
</organism>